<dbReference type="Proteomes" id="UP000593577">
    <property type="component" value="Unassembled WGS sequence"/>
</dbReference>
<protein>
    <submittedName>
        <fullName evidence="1">Uncharacterized protein</fullName>
    </submittedName>
</protein>
<evidence type="ECO:0000313" key="2">
    <source>
        <dbReference type="Proteomes" id="UP000593577"/>
    </source>
</evidence>
<evidence type="ECO:0000313" key="1">
    <source>
        <dbReference type="EMBL" id="MBA0697123.1"/>
    </source>
</evidence>
<organism evidence="1 2">
    <name type="scientific">Gossypium aridum</name>
    <name type="common">American cotton</name>
    <name type="synonym">Erioxylum aridum</name>
    <dbReference type="NCBI Taxonomy" id="34290"/>
    <lineage>
        <taxon>Eukaryota</taxon>
        <taxon>Viridiplantae</taxon>
        <taxon>Streptophyta</taxon>
        <taxon>Embryophyta</taxon>
        <taxon>Tracheophyta</taxon>
        <taxon>Spermatophyta</taxon>
        <taxon>Magnoliopsida</taxon>
        <taxon>eudicotyledons</taxon>
        <taxon>Gunneridae</taxon>
        <taxon>Pentapetalae</taxon>
        <taxon>rosids</taxon>
        <taxon>malvids</taxon>
        <taxon>Malvales</taxon>
        <taxon>Malvaceae</taxon>
        <taxon>Malvoideae</taxon>
        <taxon>Gossypium</taxon>
    </lineage>
</organism>
<accession>A0A7J8YC15</accession>
<dbReference type="EMBL" id="JABFAA010000011">
    <property type="protein sequence ID" value="MBA0697123.1"/>
    <property type="molecule type" value="Genomic_DNA"/>
</dbReference>
<comment type="caution">
    <text evidence="1">The sequence shown here is derived from an EMBL/GenBank/DDBJ whole genome shotgun (WGS) entry which is preliminary data.</text>
</comment>
<reference evidence="1 2" key="1">
    <citation type="journal article" date="2019" name="Genome Biol. Evol.">
        <title>Insights into the evolution of the New World diploid cottons (Gossypium, subgenus Houzingenia) based on genome sequencing.</title>
        <authorList>
            <person name="Grover C.E."/>
            <person name="Arick M.A. 2nd"/>
            <person name="Thrash A."/>
            <person name="Conover J.L."/>
            <person name="Sanders W.S."/>
            <person name="Peterson D.G."/>
            <person name="Frelichowski J.E."/>
            <person name="Scheffler J.A."/>
            <person name="Scheffler B.E."/>
            <person name="Wendel J.F."/>
        </authorList>
    </citation>
    <scope>NUCLEOTIDE SEQUENCE [LARGE SCALE GENOMIC DNA]</scope>
    <source>
        <strain evidence="1">185</strain>
        <tissue evidence="1">Leaf</tissue>
    </source>
</reference>
<gene>
    <name evidence="1" type="ORF">Goari_003627</name>
</gene>
<proteinExistence type="predicted"/>
<name>A0A7J8YC15_GOSAI</name>
<keyword evidence="2" id="KW-1185">Reference proteome</keyword>
<dbReference type="AlphaFoldDB" id="A0A7J8YC15"/>
<sequence>MLSSVCCMLTSFIRKK</sequence>